<evidence type="ECO:0000256" key="1">
    <source>
        <dbReference type="SAM" id="Coils"/>
    </source>
</evidence>
<dbReference type="PANTHER" id="PTHR33745:SF1">
    <property type="entry name" value="RSBT ANTAGONIST PROTEIN RSBS"/>
    <property type="match status" value="1"/>
</dbReference>
<evidence type="ECO:0000313" key="4">
    <source>
        <dbReference type="Proteomes" id="UP000092578"/>
    </source>
</evidence>
<dbReference type="PROSITE" id="PS50801">
    <property type="entry name" value="STAS"/>
    <property type="match status" value="1"/>
</dbReference>
<dbReference type="InterPro" id="IPR036513">
    <property type="entry name" value="STAS_dom_sf"/>
</dbReference>
<sequence>MEKEIDRLRQEVKDLEQQLKEREELINEISVPVIPSIVPETILVPVTGKLSPDRLELIFTKINEVAYRLSYTEGLHTVILDFTAISKKEIGEISAFGMYIENFRKALNLMGVETVFVGFTPSVTQDLIQSGLSIVDDLNTFLSFRAALSYLMKKRGFALQKIK</sequence>
<evidence type="ECO:0000259" key="2">
    <source>
        <dbReference type="PROSITE" id="PS50801"/>
    </source>
</evidence>
<dbReference type="InterPro" id="IPR002645">
    <property type="entry name" value="STAS_dom"/>
</dbReference>
<organism evidence="3 4">
    <name type="scientific">Pseudobacillus wudalianchiensis</name>
    <dbReference type="NCBI Taxonomy" id="1743143"/>
    <lineage>
        <taxon>Bacteria</taxon>
        <taxon>Bacillati</taxon>
        <taxon>Bacillota</taxon>
        <taxon>Bacilli</taxon>
        <taxon>Bacillales</taxon>
        <taxon>Bacillaceae</taxon>
        <taxon>Pseudobacillus</taxon>
    </lineage>
</organism>
<keyword evidence="4" id="KW-1185">Reference proteome</keyword>
<accession>A0A1B9AFY5</accession>
<feature type="domain" description="STAS" evidence="2">
    <location>
        <begin position="39"/>
        <end position="151"/>
    </location>
</feature>
<dbReference type="SUPFAM" id="SSF52091">
    <property type="entry name" value="SpoIIaa-like"/>
    <property type="match status" value="1"/>
</dbReference>
<proteinExistence type="predicted"/>
<gene>
    <name evidence="3" type="ORF">A8F95_13450</name>
</gene>
<dbReference type="Proteomes" id="UP000092578">
    <property type="component" value="Unassembled WGS sequence"/>
</dbReference>
<dbReference type="Gene3D" id="3.30.750.24">
    <property type="entry name" value="STAS domain"/>
    <property type="match status" value="1"/>
</dbReference>
<dbReference type="EMBL" id="MAYT01000029">
    <property type="protein sequence ID" value="OCA82748.1"/>
    <property type="molecule type" value="Genomic_DNA"/>
</dbReference>
<dbReference type="AlphaFoldDB" id="A0A1B9AFY5"/>
<dbReference type="PANTHER" id="PTHR33745">
    <property type="entry name" value="RSBT ANTAGONIST PROTEIN RSBS-RELATED"/>
    <property type="match status" value="1"/>
</dbReference>
<dbReference type="InterPro" id="IPR051932">
    <property type="entry name" value="Bact_StressResp_Reg"/>
</dbReference>
<feature type="coiled-coil region" evidence="1">
    <location>
        <begin position="1"/>
        <end position="28"/>
    </location>
</feature>
<evidence type="ECO:0000313" key="3">
    <source>
        <dbReference type="EMBL" id="OCA82748.1"/>
    </source>
</evidence>
<comment type="caution">
    <text evidence="3">The sequence shown here is derived from an EMBL/GenBank/DDBJ whole genome shotgun (WGS) entry which is preliminary data.</text>
</comment>
<dbReference type="RefSeq" id="WP_065411623.1">
    <property type="nucleotide sequence ID" value="NZ_MAYT01000029.1"/>
</dbReference>
<protein>
    <recommendedName>
        <fullName evidence="2">STAS domain-containing protein</fullName>
    </recommendedName>
</protein>
<reference evidence="4" key="1">
    <citation type="submission" date="2016-05" db="EMBL/GenBank/DDBJ databases">
        <authorList>
            <person name="Liu B."/>
            <person name="Wang J."/>
            <person name="Zhu Y."/>
            <person name="Liu G."/>
            <person name="Chen Q."/>
            <person name="Chen Z."/>
            <person name="Lan J."/>
            <person name="Che J."/>
            <person name="Ge C."/>
            <person name="Shi H."/>
            <person name="Pan Z."/>
            <person name="Liu X."/>
        </authorList>
    </citation>
    <scope>NUCLEOTIDE SEQUENCE [LARGE SCALE GENOMIC DNA]</scope>
    <source>
        <strain evidence="4">FJAT-27215</strain>
    </source>
</reference>
<name>A0A1B9AFY5_9BACI</name>
<keyword evidence="1" id="KW-0175">Coiled coil</keyword>